<name>A0A840CLX7_9BACT</name>
<reference evidence="2 3" key="1">
    <citation type="submission" date="2020-08" db="EMBL/GenBank/DDBJ databases">
        <title>Genomic Encyclopedia of Type Strains, Phase IV (KMG-IV): sequencing the most valuable type-strain genomes for metagenomic binning, comparative biology and taxonomic classification.</title>
        <authorList>
            <person name="Goeker M."/>
        </authorList>
    </citation>
    <scope>NUCLEOTIDE SEQUENCE [LARGE SCALE GENOMIC DNA]</scope>
    <source>
        <strain evidence="2 3">DSM 104969</strain>
    </source>
</reference>
<comment type="caution">
    <text evidence="2">The sequence shown here is derived from an EMBL/GenBank/DDBJ whole genome shotgun (WGS) entry which is preliminary data.</text>
</comment>
<keyword evidence="1" id="KW-0732">Signal</keyword>
<proteinExistence type="predicted"/>
<gene>
    <name evidence="2" type="ORF">GGR21_000359</name>
</gene>
<dbReference type="Proteomes" id="UP000555103">
    <property type="component" value="Unassembled WGS sequence"/>
</dbReference>
<accession>A0A840CLX7</accession>
<evidence type="ECO:0000313" key="3">
    <source>
        <dbReference type="Proteomes" id="UP000555103"/>
    </source>
</evidence>
<feature type="chain" id="PRO_5032270185" evidence="1">
    <location>
        <begin position="21"/>
        <end position="118"/>
    </location>
</feature>
<organism evidence="2 3">
    <name type="scientific">Dysgonomonas hofstadii</name>
    <dbReference type="NCBI Taxonomy" id="637886"/>
    <lineage>
        <taxon>Bacteria</taxon>
        <taxon>Pseudomonadati</taxon>
        <taxon>Bacteroidota</taxon>
        <taxon>Bacteroidia</taxon>
        <taxon>Bacteroidales</taxon>
        <taxon>Dysgonomonadaceae</taxon>
        <taxon>Dysgonomonas</taxon>
    </lineage>
</organism>
<protein>
    <submittedName>
        <fullName evidence="2">Uncharacterized protein</fullName>
    </submittedName>
</protein>
<keyword evidence="3" id="KW-1185">Reference proteome</keyword>
<evidence type="ECO:0000256" key="1">
    <source>
        <dbReference type="SAM" id="SignalP"/>
    </source>
</evidence>
<feature type="signal peptide" evidence="1">
    <location>
        <begin position="1"/>
        <end position="20"/>
    </location>
</feature>
<dbReference type="RefSeq" id="WP_183305405.1">
    <property type="nucleotide sequence ID" value="NZ_JACIEP010000001.1"/>
</dbReference>
<dbReference type="AlphaFoldDB" id="A0A840CLX7"/>
<dbReference type="EMBL" id="JACIEP010000001">
    <property type="protein sequence ID" value="MBB4034474.1"/>
    <property type="molecule type" value="Genomic_DNA"/>
</dbReference>
<sequence>MRRLLITSGLLLFFAVTSFCQNGYGEFEGVIVTTGPANVKRIIRLNVFNGILVKDSIKSKEILGEAEKYKTKIKSKEVSKEIAEKLGLSTEKYTYFFRFVEIKDVIIDPETFDLISLK</sequence>
<evidence type="ECO:0000313" key="2">
    <source>
        <dbReference type="EMBL" id="MBB4034474.1"/>
    </source>
</evidence>